<reference evidence="4 5" key="1">
    <citation type="journal article" date="2018" name="New Phytol.">
        <title>Phylogenomics of Endogonaceae and evolution of mycorrhizas within Mucoromycota.</title>
        <authorList>
            <person name="Chang Y."/>
            <person name="Desiro A."/>
            <person name="Na H."/>
            <person name="Sandor L."/>
            <person name="Lipzen A."/>
            <person name="Clum A."/>
            <person name="Barry K."/>
            <person name="Grigoriev I.V."/>
            <person name="Martin F.M."/>
            <person name="Stajich J.E."/>
            <person name="Smith M.E."/>
            <person name="Bonito G."/>
            <person name="Spatafora J.W."/>
        </authorList>
    </citation>
    <scope>NUCLEOTIDE SEQUENCE [LARGE SCALE GENOMIC DNA]</scope>
    <source>
        <strain evidence="4 5">AD002</strain>
    </source>
</reference>
<keyword evidence="2" id="KW-0472">Membrane</keyword>
<evidence type="ECO:0000313" key="4">
    <source>
        <dbReference type="EMBL" id="RUS27861.1"/>
    </source>
</evidence>
<dbReference type="InterPro" id="IPR026057">
    <property type="entry name" value="TBL_C"/>
</dbReference>
<dbReference type="PANTHER" id="PTHR32285:SF48">
    <property type="entry name" value="PROTEIN TRICHOME BIREFRINGENCE-LIKE 19"/>
    <property type="match status" value="1"/>
</dbReference>
<comment type="caution">
    <text evidence="4">The sequence shown here is derived from an EMBL/GenBank/DDBJ whole genome shotgun (WGS) entry which is preliminary data.</text>
</comment>
<keyword evidence="2" id="KW-0812">Transmembrane</keyword>
<name>A0A433QDM6_9FUNG</name>
<organism evidence="4 5">
    <name type="scientific">Jimgerdemannia flammicorona</name>
    <dbReference type="NCBI Taxonomy" id="994334"/>
    <lineage>
        <taxon>Eukaryota</taxon>
        <taxon>Fungi</taxon>
        <taxon>Fungi incertae sedis</taxon>
        <taxon>Mucoromycota</taxon>
        <taxon>Mucoromycotina</taxon>
        <taxon>Endogonomycetes</taxon>
        <taxon>Endogonales</taxon>
        <taxon>Endogonaceae</taxon>
        <taxon>Jimgerdemannia</taxon>
    </lineage>
</organism>
<dbReference type="Proteomes" id="UP000274822">
    <property type="component" value="Unassembled WGS sequence"/>
</dbReference>
<keyword evidence="2" id="KW-1133">Transmembrane helix</keyword>
<proteinExistence type="inferred from homology"/>
<evidence type="ECO:0000256" key="1">
    <source>
        <dbReference type="ARBA" id="ARBA00007727"/>
    </source>
</evidence>
<gene>
    <name evidence="4" type="ORF">BC938DRAFT_482630</name>
</gene>
<protein>
    <recommendedName>
        <fullName evidence="3">Trichome birefringence-like C-terminal domain-containing protein</fullName>
    </recommendedName>
</protein>
<comment type="similarity">
    <text evidence="1">Belongs to the PC-esterase family. TBL subfamily.</text>
</comment>
<dbReference type="InterPro" id="IPR029962">
    <property type="entry name" value="TBL"/>
</dbReference>
<dbReference type="GO" id="GO:0005794">
    <property type="term" value="C:Golgi apparatus"/>
    <property type="evidence" value="ECO:0007669"/>
    <property type="project" value="TreeGrafter"/>
</dbReference>
<evidence type="ECO:0000256" key="2">
    <source>
        <dbReference type="SAM" id="Phobius"/>
    </source>
</evidence>
<dbReference type="EMBL" id="RBNJ01007632">
    <property type="protein sequence ID" value="RUS27861.1"/>
    <property type="molecule type" value="Genomic_DNA"/>
</dbReference>
<dbReference type="Pfam" id="PF13839">
    <property type="entry name" value="PC-Esterase"/>
    <property type="match status" value="1"/>
</dbReference>
<feature type="transmembrane region" description="Helical" evidence="2">
    <location>
        <begin position="15"/>
        <end position="32"/>
    </location>
</feature>
<keyword evidence="5" id="KW-1185">Reference proteome</keyword>
<accession>A0A433QDM6</accession>
<sequence length="325" mass="37335">MPNPLSAVFSDRCKVFTAGVAIASVIGLLMLYQYGVRVDVNQEEHQTPLQTQQQRVQDLPPKTFFFTPSSFNNGTHVRSPLGFVHTLDELNRKAGYRCSLEGPKRLTQEELVRRKSATEWAWQPTSCTLLEFDLLLFTRHLEQNPLLFIGDSTSHQQLGSLRCLLGDYVRQIHDPFSKSTFFMPDRRLTEWRIQLHSLAVSENRTMSMFLRSDFLVRSRDLEVIKPGEESELERDPYNFAWSHLVPEFKYVVINTGAHWNKEVFNTSLSILEALKYFTVTHPHLYASLFAVSTGTSIALSTPSRYSTPGCQRRQQNSIIGTKCRR</sequence>
<dbReference type="GO" id="GO:0016413">
    <property type="term" value="F:O-acetyltransferase activity"/>
    <property type="evidence" value="ECO:0007669"/>
    <property type="project" value="InterPro"/>
</dbReference>
<dbReference type="AlphaFoldDB" id="A0A433QDM6"/>
<evidence type="ECO:0000313" key="5">
    <source>
        <dbReference type="Proteomes" id="UP000274822"/>
    </source>
</evidence>
<feature type="domain" description="Trichome birefringence-like C-terminal" evidence="3">
    <location>
        <begin position="131"/>
        <end position="264"/>
    </location>
</feature>
<evidence type="ECO:0000259" key="3">
    <source>
        <dbReference type="Pfam" id="PF13839"/>
    </source>
</evidence>
<dbReference type="PANTHER" id="PTHR32285">
    <property type="entry name" value="PROTEIN TRICHOME BIREFRINGENCE-LIKE 9-RELATED"/>
    <property type="match status" value="1"/>
</dbReference>